<reference evidence="2" key="1">
    <citation type="submission" date="2020-02" db="EMBL/GenBank/DDBJ databases">
        <authorList>
            <person name="Meier V. D."/>
        </authorList>
    </citation>
    <scope>NUCLEOTIDE SEQUENCE</scope>
    <source>
        <strain evidence="2">AVDCRST_MAG64</strain>
    </source>
</reference>
<protein>
    <submittedName>
        <fullName evidence="2">Uncharacterized protein</fullName>
    </submittedName>
</protein>
<proteinExistence type="predicted"/>
<accession>A0A6J4PNU4</accession>
<feature type="compositionally biased region" description="Basic and acidic residues" evidence="1">
    <location>
        <begin position="1"/>
        <end position="20"/>
    </location>
</feature>
<evidence type="ECO:0000256" key="1">
    <source>
        <dbReference type="SAM" id="MobiDB-lite"/>
    </source>
</evidence>
<dbReference type="EMBL" id="CADCUQ010000603">
    <property type="protein sequence ID" value="CAA9417768.1"/>
    <property type="molecule type" value="Genomic_DNA"/>
</dbReference>
<feature type="compositionally biased region" description="Basic and acidic residues" evidence="1">
    <location>
        <begin position="52"/>
        <end position="78"/>
    </location>
</feature>
<feature type="region of interest" description="Disordered" evidence="1">
    <location>
        <begin position="159"/>
        <end position="226"/>
    </location>
</feature>
<feature type="non-terminal residue" evidence="2">
    <location>
        <position position="1"/>
    </location>
</feature>
<evidence type="ECO:0000313" key="2">
    <source>
        <dbReference type="EMBL" id="CAA9417768.1"/>
    </source>
</evidence>
<name>A0A6J4PNU4_9BACT</name>
<organism evidence="2">
    <name type="scientific">uncultured Phycisphaerae bacterium</name>
    <dbReference type="NCBI Taxonomy" id="904963"/>
    <lineage>
        <taxon>Bacteria</taxon>
        <taxon>Pseudomonadati</taxon>
        <taxon>Planctomycetota</taxon>
        <taxon>Phycisphaerae</taxon>
        <taxon>environmental samples</taxon>
    </lineage>
</organism>
<gene>
    <name evidence="2" type="ORF">AVDCRST_MAG64-2682</name>
</gene>
<feature type="region of interest" description="Disordered" evidence="1">
    <location>
        <begin position="1"/>
        <end position="84"/>
    </location>
</feature>
<sequence>RPPARRRGDGECGARGDERPAVPARALPGATAGAFPVLPPLRAQRRPGGRAGDARCDRGKPGPAEDVRRVTGGGRDRANPSVTPARRLRFRDFFSKDRRENASDGAAGLEVGAGANVTDRCAGAVRDATPSRRAPDRVVRVAGQFDIVVQGPACCSRRRLKAAAQTGSLKPSRPRPCRPARSRYNRRRDAGDDGGAHERPGWSGASLPRVAGRTGHGGPPAAARGR</sequence>
<feature type="compositionally biased region" description="Basic and acidic residues" evidence="1">
    <location>
        <begin position="187"/>
        <end position="200"/>
    </location>
</feature>
<feature type="compositionally biased region" description="Basic residues" evidence="1">
    <location>
        <begin position="172"/>
        <end position="186"/>
    </location>
</feature>
<dbReference type="AlphaFoldDB" id="A0A6J4PNU4"/>